<dbReference type="SMART" id="SM00355">
    <property type="entry name" value="ZnF_C2H2"/>
    <property type="match status" value="11"/>
</dbReference>
<feature type="binding site" evidence="11">
    <location>
        <position position="61"/>
    </location>
    <ligand>
        <name>Zn(2+)</name>
        <dbReference type="ChEBI" id="CHEBI:29105"/>
    </ligand>
</feature>
<organism evidence="14 15">
    <name type="scientific">Ignelater luminosus</name>
    <name type="common">Cucubano</name>
    <name type="synonym">Pyrophorus luminosus</name>
    <dbReference type="NCBI Taxonomy" id="2038154"/>
    <lineage>
        <taxon>Eukaryota</taxon>
        <taxon>Metazoa</taxon>
        <taxon>Ecdysozoa</taxon>
        <taxon>Arthropoda</taxon>
        <taxon>Hexapoda</taxon>
        <taxon>Insecta</taxon>
        <taxon>Pterygota</taxon>
        <taxon>Neoptera</taxon>
        <taxon>Endopterygota</taxon>
        <taxon>Coleoptera</taxon>
        <taxon>Polyphaga</taxon>
        <taxon>Elateriformia</taxon>
        <taxon>Elateroidea</taxon>
        <taxon>Elateridae</taxon>
        <taxon>Agrypninae</taxon>
        <taxon>Pyrophorini</taxon>
        <taxon>Ignelater</taxon>
    </lineage>
</organism>
<keyword evidence="3" id="KW-0677">Repeat</keyword>
<dbReference type="AlphaFoldDB" id="A0A8K0DF35"/>
<keyword evidence="9" id="KW-0539">Nucleus</keyword>
<accession>A0A8K0DF35</accession>
<dbReference type="GO" id="GO:0001228">
    <property type="term" value="F:DNA-binding transcription activator activity, RNA polymerase II-specific"/>
    <property type="evidence" value="ECO:0007669"/>
    <property type="project" value="TreeGrafter"/>
</dbReference>
<evidence type="ECO:0000256" key="1">
    <source>
        <dbReference type="ARBA" id="ARBA00004123"/>
    </source>
</evidence>
<dbReference type="InterPro" id="IPR013087">
    <property type="entry name" value="Znf_C2H2_type"/>
</dbReference>
<dbReference type="EMBL" id="VTPC01002764">
    <property type="protein sequence ID" value="KAF2899530.1"/>
    <property type="molecule type" value="Genomic_DNA"/>
</dbReference>
<feature type="domain" description="C2H2-type" evidence="12">
    <location>
        <begin position="437"/>
        <end position="464"/>
    </location>
</feature>
<dbReference type="OrthoDB" id="9439903at2759"/>
<dbReference type="PROSITE" id="PS51915">
    <property type="entry name" value="ZAD"/>
    <property type="match status" value="1"/>
</dbReference>
<comment type="subcellular location">
    <subcellularLocation>
        <location evidence="1">Nucleus</location>
    </subcellularLocation>
</comment>
<feature type="domain" description="C2H2-type" evidence="12">
    <location>
        <begin position="381"/>
        <end position="408"/>
    </location>
</feature>
<feature type="binding site" evidence="11">
    <location>
        <position position="64"/>
    </location>
    <ligand>
        <name>Zn(2+)</name>
        <dbReference type="ChEBI" id="CHEBI:29105"/>
    </ligand>
</feature>
<feature type="domain" description="C2H2-type" evidence="12">
    <location>
        <begin position="208"/>
        <end position="235"/>
    </location>
</feature>
<sequence length="572" mass="66232">MENTDYNFEGICRTCLSKDKNMKSVFAVHISDTHLVRVVDFIRRLTSIKIAKGDGLPENLCMCCIETLCKAYTFSQLCISSDNFLRLQRKRLALQSIQNEIFEDDPVYLEVNAESEICGEQTVECNQFENTNANNFIETEQIANGDCNYENQDISKSENLQNEQEHNNLLNGLDNVEKVEENTKVTESKENPPLLKNHKVRRHYQLKFQCEKCHESFSTKGRLQKHESFHDSSNPYKCEECLKTFSKKTYLAIHMRKHVKAEDKQYDCTVCGQKFVYSYLLKQHSYKHIDEKPYPCSKCNRGCLTAESLRRHMRTHDENYTKKKHCCTVCSKEFPYPSFLAEHMKNHTGEKPFLCSTCGRGFRQSGALEYHIRSHTGYKPFKCQICSNSFSSRGILRVHMRRHTDERPYICDICGMAFRQSTDMRSHRRIHTGDKHVLCTVCGKRMTTTGQLTVHLRSHTGEKPFGCDVCQKAFTTRTLLVKHYRIHTGERPYVCSICHRAFNQSGTLKAHMATHRKKQIEGINENNTNLVVQEVVVYNKTKENVNESCDVQNNEFTKDENAVNLPIPIATN</sequence>
<dbReference type="PANTHER" id="PTHR24393">
    <property type="entry name" value="ZINC FINGER PROTEIN"/>
    <property type="match status" value="1"/>
</dbReference>
<evidence type="ECO:0000256" key="5">
    <source>
        <dbReference type="ARBA" id="ARBA00022833"/>
    </source>
</evidence>
<dbReference type="Gene3D" id="3.30.160.60">
    <property type="entry name" value="Classic Zinc Finger"/>
    <property type="match status" value="10"/>
</dbReference>
<evidence type="ECO:0000256" key="4">
    <source>
        <dbReference type="ARBA" id="ARBA00022771"/>
    </source>
</evidence>
<keyword evidence="15" id="KW-1185">Reference proteome</keyword>
<name>A0A8K0DF35_IGNLU</name>
<feature type="binding site" evidence="11">
    <location>
        <position position="12"/>
    </location>
    <ligand>
        <name>Zn(2+)</name>
        <dbReference type="ChEBI" id="CHEBI:29105"/>
    </ligand>
</feature>
<dbReference type="FunFam" id="3.30.160.60:FF:002343">
    <property type="entry name" value="Zinc finger protein 33A"/>
    <property type="match status" value="1"/>
</dbReference>
<dbReference type="Pfam" id="PF13894">
    <property type="entry name" value="zf-C2H2_4"/>
    <property type="match status" value="1"/>
</dbReference>
<dbReference type="GO" id="GO:0000978">
    <property type="term" value="F:RNA polymerase II cis-regulatory region sequence-specific DNA binding"/>
    <property type="evidence" value="ECO:0007669"/>
    <property type="project" value="TreeGrafter"/>
</dbReference>
<dbReference type="Pfam" id="PF00096">
    <property type="entry name" value="zf-C2H2"/>
    <property type="match status" value="7"/>
</dbReference>
<dbReference type="SUPFAM" id="SSF57716">
    <property type="entry name" value="Glucocorticoid receptor-like (DNA-binding domain)"/>
    <property type="match status" value="1"/>
</dbReference>
<dbReference type="FunFam" id="3.30.160.60:FF:000733">
    <property type="entry name" value="Zinc finger protein 236 variant"/>
    <property type="match status" value="1"/>
</dbReference>
<keyword evidence="2 11" id="KW-0479">Metal-binding</keyword>
<dbReference type="PROSITE" id="PS00028">
    <property type="entry name" value="ZINC_FINGER_C2H2_1"/>
    <property type="match status" value="11"/>
</dbReference>
<evidence type="ECO:0000256" key="9">
    <source>
        <dbReference type="ARBA" id="ARBA00023242"/>
    </source>
</evidence>
<evidence type="ECO:0000256" key="8">
    <source>
        <dbReference type="ARBA" id="ARBA00023163"/>
    </source>
</evidence>
<keyword evidence="7" id="KW-0238">DNA-binding</keyword>
<dbReference type="GO" id="GO:0008270">
    <property type="term" value="F:zinc ion binding"/>
    <property type="evidence" value="ECO:0007669"/>
    <property type="project" value="UniProtKB-UniRule"/>
</dbReference>
<feature type="domain" description="C2H2-type" evidence="12">
    <location>
        <begin position="266"/>
        <end position="293"/>
    </location>
</feature>
<keyword evidence="4 10" id="KW-0863">Zinc-finger</keyword>
<dbReference type="InterPro" id="IPR012934">
    <property type="entry name" value="Znf_AD"/>
</dbReference>
<evidence type="ECO:0000256" key="7">
    <source>
        <dbReference type="ARBA" id="ARBA00023125"/>
    </source>
</evidence>
<keyword evidence="5 11" id="KW-0862">Zinc</keyword>
<dbReference type="FunFam" id="3.30.160.60:FF:000512">
    <property type="entry name" value="zinc finger protein 197 isoform X1"/>
    <property type="match status" value="1"/>
</dbReference>
<dbReference type="SMART" id="SM00868">
    <property type="entry name" value="zf-AD"/>
    <property type="match status" value="1"/>
</dbReference>
<dbReference type="Gene3D" id="3.40.1800.20">
    <property type="match status" value="1"/>
</dbReference>
<keyword evidence="6" id="KW-0805">Transcription regulation</keyword>
<evidence type="ECO:0000259" key="13">
    <source>
        <dbReference type="PROSITE" id="PS51915"/>
    </source>
</evidence>
<dbReference type="FunFam" id="3.30.160.60:FF:001228">
    <property type="entry name" value="Zinc finger protein 236"/>
    <property type="match status" value="1"/>
</dbReference>
<feature type="domain" description="C2H2-type" evidence="12">
    <location>
        <begin position="294"/>
        <end position="321"/>
    </location>
</feature>
<dbReference type="PANTHER" id="PTHR24393:SF34">
    <property type="entry name" value="PR_SET DOMAIN 13"/>
    <property type="match status" value="1"/>
</dbReference>
<dbReference type="Pfam" id="PF07776">
    <property type="entry name" value="zf-AD"/>
    <property type="match status" value="1"/>
</dbReference>
<proteinExistence type="predicted"/>
<gene>
    <name evidence="14" type="ORF">ILUMI_06646</name>
</gene>
<dbReference type="Pfam" id="PF13912">
    <property type="entry name" value="zf-C2H2_6"/>
    <property type="match status" value="1"/>
</dbReference>
<feature type="domain" description="C2H2-type" evidence="12">
    <location>
        <begin position="409"/>
        <end position="436"/>
    </location>
</feature>
<evidence type="ECO:0000313" key="15">
    <source>
        <dbReference type="Proteomes" id="UP000801492"/>
    </source>
</evidence>
<feature type="domain" description="C2H2-type" evidence="12">
    <location>
        <begin position="236"/>
        <end position="263"/>
    </location>
</feature>
<evidence type="ECO:0000256" key="2">
    <source>
        <dbReference type="ARBA" id="ARBA00022723"/>
    </source>
</evidence>
<feature type="domain" description="C2H2-type" evidence="12">
    <location>
        <begin position="353"/>
        <end position="380"/>
    </location>
</feature>
<evidence type="ECO:0000256" key="11">
    <source>
        <dbReference type="PROSITE-ProRule" id="PRU01263"/>
    </source>
</evidence>
<protein>
    <submittedName>
        <fullName evidence="14">Uncharacterized protein</fullName>
    </submittedName>
</protein>
<dbReference type="PROSITE" id="PS50157">
    <property type="entry name" value="ZINC_FINGER_C2H2_2"/>
    <property type="match status" value="11"/>
</dbReference>
<feature type="domain" description="C2H2-type" evidence="12">
    <location>
        <begin position="493"/>
        <end position="520"/>
    </location>
</feature>
<evidence type="ECO:0000259" key="12">
    <source>
        <dbReference type="PROSITE" id="PS50157"/>
    </source>
</evidence>
<feature type="domain" description="C2H2-type" evidence="12">
    <location>
        <begin position="325"/>
        <end position="352"/>
    </location>
</feature>
<dbReference type="SUPFAM" id="SSF57667">
    <property type="entry name" value="beta-beta-alpha zinc fingers"/>
    <property type="match status" value="6"/>
</dbReference>
<dbReference type="Proteomes" id="UP000801492">
    <property type="component" value="Unassembled WGS sequence"/>
</dbReference>
<dbReference type="FunFam" id="3.30.160.60:FF:000446">
    <property type="entry name" value="Zinc finger protein"/>
    <property type="match status" value="2"/>
</dbReference>
<dbReference type="FunFam" id="3.30.160.60:FF:000557">
    <property type="entry name" value="zinc finger and SCAN domain-containing protein 29"/>
    <property type="match status" value="1"/>
</dbReference>
<evidence type="ECO:0000256" key="10">
    <source>
        <dbReference type="PROSITE-ProRule" id="PRU00042"/>
    </source>
</evidence>
<evidence type="ECO:0000256" key="6">
    <source>
        <dbReference type="ARBA" id="ARBA00023015"/>
    </source>
</evidence>
<feature type="domain" description="C2H2-type" evidence="12">
    <location>
        <begin position="465"/>
        <end position="492"/>
    </location>
</feature>
<dbReference type="FunFam" id="3.30.160.60:FF:002349">
    <property type="entry name" value="Zinc finger and BTB domain-containing 40"/>
    <property type="match status" value="1"/>
</dbReference>
<evidence type="ECO:0000313" key="14">
    <source>
        <dbReference type="EMBL" id="KAF2899530.1"/>
    </source>
</evidence>
<dbReference type="GO" id="GO:0005634">
    <property type="term" value="C:nucleus"/>
    <property type="evidence" value="ECO:0007669"/>
    <property type="project" value="UniProtKB-SubCell"/>
</dbReference>
<keyword evidence="8" id="KW-0804">Transcription</keyword>
<comment type="caution">
    <text evidence="14">The sequence shown here is derived from an EMBL/GenBank/DDBJ whole genome shotgun (WGS) entry which is preliminary data.</text>
</comment>
<evidence type="ECO:0000256" key="3">
    <source>
        <dbReference type="ARBA" id="ARBA00022737"/>
    </source>
</evidence>
<feature type="binding site" evidence="11">
    <location>
        <position position="15"/>
    </location>
    <ligand>
        <name>Zn(2+)</name>
        <dbReference type="ChEBI" id="CHEBI:29105"/>
    </ligand>
</feature>
<reference evidence="14" key="1">
    <citation type="submission" date="2019-08" db="EMBL/GenBank/DDBJ databases">
        <title>The genome of the North American firefly Photinus pyralis.</title>
        <authorList>
            <consortium name="Photinus pyralis genome working group"/>
            <person name="Fallon T.R."/>
            <person name="Sander Lower S.E."/>
            <person name="Weng J.-K."/>
        </authorList>
    </citation>
    <scope>NUCLEOTIDE SEQUENCE</scope>
    <source>
        <strain evidence="14">TRF0915ILg1</strain>
        <tissue evidence="14">Whole body</tissue>
    </source>
</reference>
<dbReference type="InterPro" id="IPR036236">
    <property type="entry name" value="Znf_C2H2_sf"/>
</dbReference>
<feature type="domain" description="ZAD" evidence="13">
    <location>
        <begin position="10"/>
        <end position="88"/>
    </location>
</feature>